<dbReference type="SMR" id="P94903"/>
<dbReference type="Pfam" id="PF16177">
    <property type="entry name" value="ACAS_N"/>
    <property type="match status" value="1"/>
</dbReference>
<dbReference type="GO" id="GO:0005524">
    <property type="term" value="F:ATP binding"/>
    <property type="evidence" value="ECO:0007669"/>
    <property type="project" value="UniProtKB-KW"/>
</dbReference>
<dbReference type="Pfam" id="PF00501">
    <property type="entry name" value="AMP-binding"/>
    <property type="match status" value="1"/>
</dbReference>
<dbReference type="FunFam" id="3.40.50.12780:FF:000001">
    <property type="entry name" value="Acetyl-coenzyme A synthetase"/>
    <property type="match status" value="1"/>
</dbReference>
<dbReference type="NCBIfam" id="TIGR02316">
    <property type="entry name" value="propion_prpE"/>
    <property type="match status" value="1"/>
</dbReference>
<dbReference type="PANTHER" id="PTHR43347:SF3">
    <property type="entry name" value="ACYL-COA SYNTHETASE SHORT-CHAIN FAMILY MEMBER 3, MITOCHONDRIAL"/>
    <property type="match status" value="1"/>
</dbReference>
<reference evidence="10" key="1">
    <citation type="submission" date="1996-09" db="EMBL/GenBank/DDBJ databases">
        <authorList>
            <person name="Bernhard F.R."/>
        </authorList>
    </citation>
    <scope>NUCLEOTIDE SEQUENCE</scope>
    <source>
        <strain evidence="10">ATCC 53042</strain>
    </source>
</reference>
<evidence type="ECO:0000256" key="5">
    <source>
        <dbReference type="ARBA" id="ARBA00022840"/>
    </source>
</evidence>
<evidence type="ECO:0000256" key="2">
    <source>
        <dbReference type="ARBA" id="ARBA00013625"/>
    </source>
</evidence>
<dbReference type="NCBIfam" id="NF007815">
    <property type="entry name" value="PRK10524.1"/>
    <property type="match status" value="1"/>
</dbReference>
<proteinExistence type="inferred from homology"/>
<dbReference type="InterPro" id="IPR032387">
    <property type="entry name" value="ACAS_N"/>
</dbReference>
<dbReference type="AlphaFoldDB" id="P94903"/>
<evidence type="ECO:0000256" key="1">
    <source>
        <dbReference type="ARBA" id="ARBA00006432"/>
    </source>
</evidence>
<name>P94903_9GAMM</name>
<sequence length="631" mass="69093">MRYEEFHRRSIEQPEAFWAEQARAIHWRTPPQRILDYSNPPFRQWFAGGETNLCYNALDRHLDERGDQLALVTISSETGQTRELSYRQVHREVNVFASAIRALGVGRGDRVVIYMPNMAEAVFAMLACARIGAVHSVVFGGFAAHNLALRIDDATPKLLICADAGMRGGKVIPYKPLVDAACAEAQSPPPHVLVVSRGLDPDLRLIPGRDVDYAALRTQHEDAQVEVEWLESNEPSYLLYTSGTTGKPKGVQRDVGGYAVGLALSMWAIYDIRAGQVMFSTSDVGWAVGHSYNVYGPLIAGATSVLYEGLPTNPDPGVWWSICERYGVRTMFSSPTGIRVLKKQDAAWLKKHDLSALHWLFLAGEPLDEPTAHWITDGIGKTVIDNYWQTETGWPVLALMPGLDLKPVKFGSPGLPMPGYHLRVIDEATGRDVGPNEKGVLTIVPPLPPGCLSTVWNDDARFLTSYFGHFKELLYSSLDWAIRDEDGYTFILGRTDDVINVAGHRLGTREIEESVASHASVAEAAVIGVHDELKGQVPVVFATLKAGDAHDPHAVATGMQDCVVRQLGAVARPARVYVVAALPKTRSGKLLRRSIQALAESRDPGDLSTLDDPGALEEVRRALERGADAGG</sequence>
<dbReference type="GO" id="GO:0019629">
    <property type="term" value="P:propionate catabolic process, 2-methylcitrate cycle"/>
    <property type="evidence" value="ECO:0007669"/>
    <property type="project" value="InterPro"/>
</dbReference>
<comment type="similarity">
    <text evidence="1">Belongs to the ATP-dependent AMP-binding enzyme family.</text>
</comment>
<dbReference type="EMBL" id="Y07914">
    <property type="protein sequence ID" value="CAA69219.1"/>
    <property type="molecule type" value="Genomic_DNA"/>
</dbReference>
<dbReference type="GO" id="GO:0050218">
    <property type="term" value="F:propionate-CoA ligase activity"/>
    <property type="evidence" value="ECO:0007669"/>
    <property type="project" value="InterPro"/>
</dbReference>
<evidence type="ECO:0000259" key="8">
    <source>
        <dbReference type="Pfam" id="PF13193"/>
    </source>
</evidence>
<keyword evidence="4" id="KW-0547">Nucleotide-binding</keyword>
<dbReference type="Gene3D" id="3.30.300.30">
    <property type="match status" value="1"/>
</dbReference>
<dbReference type="PROSITE" id="PS00455">
    <property type="entry name" value="AMP_BINDING"/>
    <property type="match status" value="1"/>
</dbReference>
<feature type="domain" description="AMP-binding enzyme C-terminal" evidence="8">
    <location>
        <begin position="510"/>
        <end position="589"/>
    </location>
</feature>
<dbReference type="Pfam" id="PF13193">
    <property type="entry name" value="AMP-binding_C"/>
    <property type="match status" value="1"/>
</dbReference>
<dbReference type="PANTHER" id="PTHR43347">
    <property type="entry name" value="ACYL-COA SYNTHETASE"/>
    <property type="match status" value="1"/>
</dbReference>
<dbReference type="InterPro" id="IPR012694">
    <property type="entry name" value="Propion_PrpE"/>
</dbReference>
<dbReference type="SUPFAM" id="SSF56801">
    <property type="entry name" value="Acetyl-CoA synthetase-like"/>
    <property type="match status" value="1"/>
</dbReference>
<dbReference type="InterPro" id="IPR042099">
    <property type="entry name" value="ANL_N_sf"/>
</dbReference>
<evidence type="ECO:0000259" key="9">
    <source>
        <dbReference type="Pfam" id="PF16177"/>
    </source>
</evidence>
<protein>
    <recommendedName>
        <fullName evidence="2">Propionate--CoA ligase</fullName>
    </recommendedName>
    <alternativeName>
        <fullName evidence="6">Propionyl-CoA synthetase</fullName>
    </alternativeName>
</protein>
<evidence type="ECO:0000256" key="3">
    <source>
        <dbReference type="ARBA" id="ARBA00022598"/>
    </source>
</evidence>
<dbReference type="InterPro" id="IPR045851">
    <property type="entry name" value="AMP-bd_C_sf"/>
</dbReference>
<reference evidence="10" key="2">
    <citation type="submission" date="1997-02" db="EMBL/GenBank/DDBJ databases">
        <title>Cloning and heterologous expression of an acetyl-CoA-synthetase from Lysobacter sp. ATCC 53042.</title>
        <authorList>
            <person name="Gewinner P."/>
            <person name="Saenger W."/>
            <person name="Kleinkauf H."/>
            <person name="Bernhard F."/>
        </authorList>
    </citation>
    <scope>NUCLEOTIDE SEQUENCE</scope>
    <source>
        <strain evidence="10">ATCC 53042</strain>
    </source>
</reference>
<keyword evidence="3" id="KW-0436">Ligase</keyword>
<accession>P94903</accession>
<feature type="domain" description="Acetyl-coenzyme A synthetase N-terminal" evidence="9">
    <location>
        <begin position="3"/>
        <end position="57"/>
    </location>
</feature>
<dbReference type="InterPro" id="IPR000873">
    <property type="entry name" value="AMP-dep_synth/lig_dom"/>
</dbReference>
<dbReference type="InterPro" id="IPR020845">
    <property type="entry name" value="AMP-binding_CS"/>
</dbReference>
<dbReference type="Gene3D" id="3.40.50.12780">
    <property type="entry name" value="N-terminal domain of ligase-like"/>
    <property type="match status" value="1"/>
</dbReference>
<organism evidence="10">
    <name type="scientific">Lysobacter sp. ATCC 53042</name>
    <dbReference type="NCBI Taxonomy" id="324869"/>
    <lineage>
        <taxon>Bacteria</taxon>
        <taxon>Pseudomonadati</taxon>
        <taxon>Pseudomonadota</taxon>
        <taxon>Gammaproteobacteria</taxon>
        <taxon>Lysobacterales</taxon>
        <taxon>Lysobacteraceae</taxon>
        <taxon>Lysobacter</taxon>
    </lineage>
</organism>
<evidence type="ECO:0000256" key="6">
    <source>
        <dbReference type="ARBA" id="ARBA00078862"/>
    </source>
</evidence>
<feature type="domain" description="AMP-dependent synthetase/ligase" evidence="7">
    <location>
        <begin position="59"/>
        <end position="443"/>
    </location>
</feature>
<gene>
    <name evidence="10" type="primary">acsL</name>
</gene>
<dbReference type="InterPro" id="IPR025110">
    <property type="entry name" value="AMP-bd_C"/>
</dbReference>
<evidence type="ECO:0000313" key="10">
    <source>
        <dbReference type="EMBL" id="CAA69219.1"/>
    </source>
</evidence>
<dbReference type="NCBIfam" id="NF001208">
    <property type="entry name" value="PRK00174.1"/>
    <property type="match status" value="1"/>
</dbReference>
<evidence type="ECO:0000259" key="7">
    <source>
        <dbReference type="Pfam" id="PF00501"/>
    </source>
</evidence>
<keyword evidence="5" id="KW-0067">ATP-binding</keyword>
<evidence type="ECO:0000256" key="4">
    <source>
        <dbReference type="ARBA" id="ARBA00022741"/>
    </source>
</evidence>